<organism evidence="1 3">
    <name type="scientific">Araneus ventricosus</name>
    <name type="common">Orbweaver spider</name>
    <name type="synonym">Epeira ventricosa</name>
    <dbReference type="NCBI Taxonomy" id="182803"/>
    <lineage>
        <taxon>Eukaryota</taxon>
        <taxon>Metazoa</taxon>
        <taxon>Ecdysozoa</taxon>
        <taxon>Arthropoda</taxon>
        <taxon>Chelicerata</taxon>
        <taxon>Arachnida</taxon>
        <taxon>Araneae</taxon>
        <taxon>Araneomorphae</taxon>
        <taxon>Entelegynae</taxon>
        <taxon>Araneoidea</taxon>
        <taxon>Araneidae</taxon>
        <taxon>Araneus</taxon>
    </lineage>
</organism>
<dbReference type="GO" id="GO:0003676">
    <property type="term" value="F:nucleic acid binding"/>
    <property type="evidence" value="ECO:0007669"/>
    <property type="project" value="InterPro"/>
</dbReference>
<evidence type="ECO:0000313" key="1">
    <source>
        <dbReference type="EMBL" id="GBN68106.1"/>
    </source>
</evidence>
<accession>A0A4Y2QY02</accession>
<dbReference type="Gene3D" id="3.30.420.10">
    <property type="entry name" value="Ribonuclease H-like superfamily/Ribonuclease H"/>
    <property type="match status" value="1"/>
</dbReference>
<protein>
    <submittedName>
        <fullName evidence="1">Uncharacterized protein</fullName>
    </submittedName>
</protein>
<name>A0A4Y2QY02_ARAVE</name>
<dbReference type="AlphaFoldDB" id="A0A4Y2QY02"/>
<proteinExistence type="predicted"/>
<sequence>MDSFVISKVAGCAQMCQKVPGLVLSDNPGKSKHSPTLFVIFVQDGAPPHFHHEVQQYLNDTILTLRFLSMEYTKDSVYVLPVPATPQDPRNRIVTTVSSITRNQLLRVWQEMDYRFDVCRITNRAHG</sequence>
<dbReference type="EMBL" id="BGPR01141235">
    <property type="protein sequence ID" value="GBN68128.1"/>
    <property type="molecule type" value="Genomic_DNA"/>
</dbReference>
<comment type="caution">
    <text evidence="1">The sequence shown here is derived from an EMBL/GenBank/DDBJ whole genome shotgun (WGS) entry which is preliminary data.</text>
</comment>
<reference evidence="1 3" key="1">
    <citation type="journal article" date="2019" name="Sci. Rep.">
        <title>Orb-weaving spider Araneus ventricosus genome elucidates the spidroin gene catalogue.</title>
        <authorList>
            <person name="Kono N."/>
            <person name="Nakamura H."/>
            <person name="Ohtoshi R."/>
            <person name="Moran D.A.P."/>
            <person name="Shinohara A."/>
            <person name="Yoshida Y."/>
            <person name="Fujiwara M."/>
            <person name="Mori M."/>
            <person name="Tomita M."/>
            <person name="Arakawa K."/>
        </authorList>
    </citation>
    <scope>NUCLEOTIDE SEQUENCE [LARGE SCALE GENOMIC DNA]</scope>
</reference>
<keyword evidence="3" id="KW-1185">Reference proteome</keyword>
<dbReference type="Proteomes" id="UP000499080">
    <property type="component" value="Unassembled WGS sequence"/>
</dbReference>
<gene>
    <name evidence="1" type="ORF">AVEN_104374_1</name>
    <name evidence="2" type="ORF">AVEN_129075_1</name>
</gene>
<dbReference type="InterPro" id="IPR036397">
    <property type="entry name" value="RNaseH_sf"/>
</dbReference>
<dbReference type="EMBL" id="BGPR01141229">
    <property type="protein sequence ID" value="GBN68106.1"/>
    <property type="molecule type" value="Genomic_DNA"/>
</dbReference>
<evidence type="ECO:0000313" key="3">
    <source>
        <dbReference type="Proteomes" id="UP000499080"/>
    </source>
</evidence>
<evidence type="ECO:0000313" key="2">
    <source>
        <dbReference type="EMBL" id="GBN68128.1"/>
    </source>
</evidence>